<gene>
    <name evidence="1" type="ORF">O6H91_09G092300</name>
</gene>
<accession>A0ACC2CSC9</accession>
<dbReference type="EMBL" id="CM055100">
    <property type="protein sequence ID" value="KAJ7544764.1"/>
    <property type="molecule type" value="Genomic_DNA"/>
</dbReference>
<proteinExistence type="predicted"/>
<comment type="caution">
    <text evidence="1">The sequence shown here is derived from an EMBL/GenBank/DDBJ whole genome shotgun (WGS) entry which is preliminary data.</text>
</comment>
<sequence length="1024" mass="113004">MYVRSWIRGSVDEQRMEGLLGFTIPWHLLAWLVLSVSVQLNPAAFALSNQGEALLSFKSYMKDQNGCLDDWVRSDPTPCGWTGITCDHGSNVISLKLAGMNLTGALSSDIGRLRSLVSISIELNNFTGTLPQALSDLSELRFINISHNNFSNQFPANLSALQLLETLDAYNNNFSGVLPSELGRLKYLQHLNLGGNYIEGSIPPGYGEMMQLQYLSLSGNFLSGKIPPEIGNLSQLEYLYLGYYNAYEGYIPSELGKLQRLVRLDLSFCGLSGPIPVSLGNLTNLDSLFLQINLLTGPIPAELGNLRNLKSLDLSNNQLDGQLPLELKWLKKLELASFFRNQIHGEIPSFFAELPNLQVLFLWCNNFTGNIPQQLGNMGNLQILDFSSNHLNGTIPPYLCREGALQDLFLFNNELSGAIPDSLGYCYSLVRARLGNNKLTGPIPQGLLSLNSIQMLELLNNNLTGQLPETFEAPQLEILDVSNNNLHGMVSEGIGHLTMLSLLVFSGNRISGGIPQSIGNLRKLLRLDLSNNAFSCSIPVTISRCESLSTLDLSKNQLTGNIPLQIENMQVLDFLNFSHNRLTGSIPSQLQFLPSLTTLDFSYNNLSGPIPLHGQFGYFNASSFIGNPGLCGGQLRPCISAAPGDSLNDHEKLKDQPSFLIWLVGGLFSAALLILVVGICCFFKNYQPCICGLFQRKNTIKPWKLTAFQKLDFNADHVLDCLTEENIIGRGGSGIIYKGVMPSGEIVAVKRLSSQGRKGVSNDHGFSAEIQTLGKIRHRNIVKLLGCCSNQDTNLLLYEYMPKGSLGELLHGKQGSLLDWKSRYNTAVQAAIGLSYLHHDCSPRIVHRDVKSNNILLDSDFRAHVADFGLAKFFQNSGKSQSMSSIAGSYGYIAPEYAYTLKVNEKSDIYSFGVVLLELVTGRRPIEPEYGDGVDIVQWVRIKVQTKDGVFDVLDPKIPVDHVPLREVMLLLRVALLCSNNLPTERPTMRDVVQMLCGVKSKSDNNKSIELFSDSASSLRYQQL</sequence>
<dbReference type="Proteomes" id="UP001162992">
    <property type="component" value="Chromosome 9"/>
</dbReference>
<reference evidence="2" key="1">
    <citation type="journal article" date="2024" name="Proc. Natl. Acad. Sci. U.S.A.">
        <title>Extraordinary preservation of gene collinearity over three hundred million years revealed in homosporous lycophytes.</title>
        <authorList>
            <person name="Li C."/>
            <person name="Wickell D."/>
            <person name="Kuo L.Y."/>
            <person name="Chen X."/>
            <person name="Nie B."/>
            <person name="Liao X."/>
            <person name="Peng D."/>
            <person name="Ji J."/>
            <person name="Jenkins J."/>
            <person name="Williams M."/>
            <person name="Shu S."/>
            <person name="Plott C."/>
            <person name="Barry K."/>
            <person name="Rajasekar S."/>
            <person name="Grimwood J."/>
            <person name="Han X."/>
            <person name="Sun S."/>
            <person name="Hou Z."/>
            <person name="He W."/>
            <person name="Dai G."/>
            <person name="Sun C."/>
            <person name="Schmutz J."/>
            <person name="Leebens-Mack J.H."/>
            <person name="Li F.W."/>
            <person name="Wang L."/>
        </authorList>
    </citation>
    <scope>NUCLEOTIDE SEQUENCE [LARGE SCALE GENOMIC DNA]</scope>
    <source>
        <strain evidence="2">cv. PW_Plant_1</strain>
    </source>
</reference>
<evidence type="ECO:0000313" key="1">
    <source>
        <dbReference type="EMBL" id="KAJ7544764.1"/>
    </source>
</evidence>
<organism evidence="1 2">
    <name type="scientific">Diphasiastrum complanatum</name>
    <name type="common">Issler's clubmoss</name>
    <name type="synonym">Lycopodium complanatum</name>
    <dbReference type="NCBI Taxonomy" id="34168"/>
    <lineage>
        <taxon>Eukaryota</taxon>
        <taxon>Viridiplantae</taxon>
        <taxon>Streptophyta</taxon>
        <taxon>Embryophyta</taxon>
        <taxon>Tracheophyta</taxon>
        <taxon>Lycopodiopsida</taxon>
        <taxon>Lycopodiales</taxon>
        <taxon>Lycopodiaceae</taxon>
        <taxon>Lycopodioideae</taxon>
        <taxon>Diphasiastrum</taxon>
    </lineage>
</organism>
<protein>
    <submittedName>
        <fullName evidence="1">Uncharacterized protein</fullName>
    </submittedName>
</protein>
<keyword evidence="2" id="KW-1185">Reference proteome</keyword>
<name>A0ACC2CSC9_DIPCM</name>
<evidence type="ECO:0000313" key="2">
    <source>
        <dbReference type="Proteomes" id="UP001162992"/>
    </source>
</evidence>